<proteinExistence type="predicted"/>
<accession>A0A2I0I4L0</accession>
<protein>
    <submittedName>
        <fullName evidence="2">Uncharacterized protein</fullName>
    </submittedName>
</protein>
<gene>
    <name evidence="2" type="ORF">CRG98_040710</name>
</gene>
<evidence type="ECO:0000313" key="2">
    <source>
        <dbReference type="EMBL" id="PKI38902.1"/>
    </source>
</evidence>
<evidence type="ECO:0000256" key="1">
    <source>
        <dbReference type="SAM" id="MobiDB-lite"/>
    </source>
</evidence>
<organism evidence="2 3">
    <name type="scientific">Punica granatum</name>
    <name type="common">Pomegranate</name>
    <dbReference type="NCBI Taxonomy" id="22663"/>
    <lineage>
        <taxon>Eukaryota</taxon>
        <taxon>Viridiplantae</taxon>
        <taxon>Streptophyta</taxon>
        <taxon>Embryophyta</taxon>
        <taxon>Tracheophyta</taxon>
        <taxon>Spermatophyta</taxon>
        <taxon>Magnoliopsida</taxon>
        <taxon>eudicotyledons</taxon>
        <taxon>Gunneridae</taxon>
        <taxon>Pentapetalae</taxon>
        <taxon>rosids</taxon>
        <taxon>malvids</taxon>
        <taxon>Myrtales</taxon>
        <taxon>Lythraceae</taxon>
        <taxon>Punica</taxon>
    </lineage>
</organism>
<keyword evidence="3" id="KW-1185">Reference proteome</keyword>
<reference evidence="2 3" key="1">
    <citation type="submission" date="2017-11" db="EMBL/GenBank/DDBJ databases">
        <title>De-novo sequencing of pomegranate (Punica granatum L.) genome.</title>
        <authorList>
            <person name="Akparov Z."/>
            <person name="Amiraslanov A."/>
            <person name="Hajiyeva S."/>
            <person name="Abbasov M."/>
            <person name="Kaur K."/>
            <person name="Hamwieh A."/>
            <person name="Solovyev V."/>
            <person name="Salamov A."/>
            <person name="Braich B."/>
            <person name="Kosarev P."/>
            <person name="Mahmoud A."/>
            <person name="Hajiyev E."/>
            <person name="Babayeva S."/>
            <person name="Izzatullayeva V."/>
            <person name="Mammadov A."/>
            <person name="Mammadov A."/>
            <person name="Sharifova S."/>
            <person name="Ojaghi J."/>
            <person name="Eynullazada K."/>
            <person name="Bayramov B."/>
            <person name="Abdulazimova A."/>
            <person name="Shahmuradov I."/>
        </authorList>
    </citation>
    <scope>NUCLEOTIDE SEQUENCE [LARGE SCALE GENOMIC DNA]</scope>
    <source>
        <strain evidence="3">cv. AG2017</strain>
        <tissue evidence="2">Leaf</tissue>
    </source>
</reference>
<name>A0A2I0I4L0_PUNGR</name>
<feature type="region of interest" description="Disordered" evidence="1">
    <location>
        <begin position="91"/>
        <end position="148"/>
    </location>
</feature>
<dbReference type="AlphaFoldDB" id="A0A2I0I4L0"/>
<evidence type="ECO:0000313" key="3">
    <source>
        <dbReference type="Proteomes" id="UP000233551"/>
    </source>
</evidence>
<dbReference type="Proteomes" id="UP000233551">
    <property type="component" value="Unassembled WGS sequence"/>
</dbReference>
<dbReference type="EMBL" id="PGOL01003968">
    <property type="protein sequence ID" value="PKI38902.1"/>
    <property type="molecule type" value="Genomic_DNA"/>
</dbReference>
<comment type="caution">
    <text evidence="2">The sequence shown here is derived from an EMBL/GenBank/DDBJ whole genome shotgun (WGS) entry which is preliminary data.</text>
</comment>
<sequence length="148" mass="16688">MAKRLKLEKPAEAMSLSEIDRSRSYLPVIRGVMDELISGLNHSIRLYNHHLRIADPQAHPLDVTVSGAVFRDVKEVESTFEEWKTLLSLKPRRSSAETDELIFTGENDDKSNDDFSEVGGNDHEEETAERGASPETVDGPEYSSFLFH</sequence>